<name>A0A5A7S422_9NOCA</name>
<organism evidence="1 2">
    <name type="scientific">Antrihabitans cavernicola</name>
    <dbReference type="NCBI Taxonomy" id="2495913"/>
    <lineage>
        <taxon>Bacteria</taxon>
        <taxon>Bacillati</taxon>
        <taxon>Actinomycetota</taxon>
        <taxon>Actinomycetes</taxon>
        <taxon>Mycobacteriales</taxon>
        <taxon>Nocardiaceae</taxon>
        <taxon>Antrihabitans</taxon>
    </lineage>
</organism>
<evidence type="ECO:0000313" key="1">
    <source>
        <dbReference type="EMBL" id="KAA0020151.1"/>
    </source>
</evidence>
<dbReference type="AlphaFoldDB" id="A0A5A7S422"/>
<proteinExistence type="predicted"/>
<dbReference type="RefSeq" id="WP_149432302.1">
    <property type="nucleotide sequence ID" value="NZ_VLNY01000013.1"/>
</dbReference>
<keyword evidence="2" id="KW-1185">Reference proteome</keyword>
<evidence type="ECO:0000313" key="2">
    <source>
        <dbReference type="Proteomes" id="UP000322244"/>
    </source>
</evidence>
<comment type="caution">
    <text evidence="1">The sequence shown here is derived from an EMBL/GenBank/DDBJ whole genome shotgun (WGS) entry which is preliminary data.</text>
</comment>
<reference evidence="1 2" key="1">
    <citation type="submission" date="2019-07" db="EMBL/GenBank/DDBJ databases">
        <title>Rhodococcus cavernicolus sp. nov., isolated from a cave.</title>
        <authorList>
            <person name="Lee S.D."/>
        </authorList>
    </citation>
    <scope>NUCLEOTIDE SEQUENCE [LARGE SCALE GENOMIC DNA]</scope>
    <source>
        <strain evidence="1 2">C1-24</strain>
    </source>
</reference>
<gene>
    <name evidence="1" type="ORF">FOY51_21365</name>
</gene>
<dbReference type="EMBL" id="VLNY01000013">
    <property type="protein sequence ID" value="KAA0020151.1"/>
    <property type="molecule type" value="Genomic_DNA"/>
</dbReference>
<dbReference type="OrthoDB" id="4569726at2"/>
<sequence length="103" mass="11390">MSNDSPAAEEQERTVLVEQHGVTCWKERVPSSSSGVLHRDPLSSITVVLSGGPVEILDEHDRLVSRTRLMTGQVIRGGELPTPYRLHNLADRDLVLVVIHLTD</sequence>
<dbReference type="Gene3D" id="2.60.120.10">
    <property type="entry name" value="Jelly Rolls"/>
    <property type="match status" value="1"/>
</dbReference>
<evidence type="ECO:0008006" key="3">
    <source>
        <dbReference type="Google" id="ProtNLM"/>
    </source>
</evidence>
<accession>A0A5A7S422</accession>
<dbReference type="InterPro" id="IPR014710">
    <property type="entry name" value="RmlC-like_jellyroll"/>
</dbReference>
<dbReference type="Proteomes" id="UP000322244">
    <property type="component" value="Unassembled WGS sequence"/>
</dbReference>
<protein>
    <recommendedName>
        <fullName evidence="3">Cupin</fullName>
    </recommendedName>
</protein>